<dbReference type="GO" id="GO:0009425">
    <property type="term" value="C:bacterial-type flagellum basal body"/>
    <property type="evidence" value="ECO:0007669"/>
    <property type="project" value="InterPro"/>
</dbReference>
<evidence type="ECO:0000256" key="8">
    <source>
        <dbReference type="SAM" id="MobiDB-lite"/>
    </source>
</evidence>
<keyword evidence="3" id="KW-0145">Chemotaxis</keyword>
<evidence type="ECO:0000256" key="9">
    <source>
        <dbReference type="SAM" id="Phobius"/>
    </source>
</evidence>
<dbReference type="InterPro" id="IPR005503">
    <property type="entry name" value="FliL"/>
</dbReference>
<keyword evidence="7 9" id="KW-0472">Membrane</keyword>
<gene>
    <name evidence="10" type="ORF">DF3PB_1030008</name>
</gene>
<evidence type="ECO:0000313" key="10">
    <source>
        <dbReference type="EMBL" id="SUS03605.1"/>
    </source>
</evidence>
<dbReference type="PANTHER" id="PTHR35091:SF2">
    <property type="entry name" value="FLAGELLAR PROTEIN FLIL"/>
    <property type="match status" value="1"/>
</dbReference>
<protein>
    <submittedName>
        <fullName evidence="10">Flagellar basal body protein FliL</fullName>
    </submittedName>
</protein>
<comment type="subcellular location">
    <subcellularLocation>
        <location evidence="1">Cell membrane</location>
        <topology evidence="1">Single-pass membrane protein</topology>
    </subcellularLocation>
</comment>
<dbReference type="Pfam" id="PF03748">
    <property type="entry name" value="FliL"/>
    <property type="match status" value="1"/>
</dbReference>
<keyword evidence="10" id="KW-0966">Cell projection</keyword>
<evidence type="ECO:0000256" key="5">
    <source>
        <dbReference type="ARBA" id="ARBA00022779"/>
    </source>
</evidence>
<keyword evidence="5" id="KW-0283">Flagellar rotation</keyword>
<keyword evidence="6 9" id="KW-1133">Transmembrane helix</keyword>
<evidence type="ECO:0000256" key="6">
    <source>
        <dbReference type="ARBA" id="ARBA00022989"/>
    </source>
</evidence>
<sequence>MADNKQPDPADAEEGATSPPVKRAKSRLPLIALVAVVVGLIAGGAGAYFAGLLDPLLGGGEEASADGHDQAPAAVTSYFSLPDLMVSLNTGRSRPIFLKLRVTLELPPETTAGRIQEAMPRIVDYCQTYLRELRPEELHGSAGSVRLREELLRRIQAAVAPNPITDVLFSELLMQ</sequence>
<dbReference type="EMBL" id="UIDG01000006">
    <property type="protein sequence ID" value="SUS03605.1"/>
    <property type="molecule type" value="Genomic_DNA"/>
</dbReference>
<accession>A0A380T9Q8</accession>
<keyword evidence="2" id="KW-1003">Cell membrane</keyword>
<dbReference type="AlphaFoldDB" id="A0A380T9Q8"/>
<evidence type="ECO:0000256" key="4">
    <source>
        <dbReference type="ARBA" id="ARBA00022692"/>
    </source>
</evidence>
<feature type="transmembrane region" description="Helical" evidence="9">
    <location>
        <begin position="30"/>
        <end position="51"/>
    </location>
</feature>
<name>A0A380T9Q8_9ZZZZ</name>
<evidence type="ECO:0000256" key="2">
    <source>
        <dbReference type="ARBA" id="ARBA00022475"/>
    </source>
</evidence>
<organism evidence="10">
    <name type="scientific">metagenome</name>
    <dbReference type="NCBI Taxonomy" id="256318"/>
    <lineage>
        <taxon>unclassified sequences</taxon>
        <taxon>metagenomes</taxon>
    </lineage>
</organism>
<dbReference type="GO" id="GO:0006935">
    <property type="term" value="P:chemotaxis"/>
    <property type="evidence" value="ECO:0007669"/>
    <property type="project" value="UniProtKB-KW"/>
</dbReference>
<evidence type="ECO:0000256" key="7">
    <source>
        <dbReference type="ARBA" id="ARBA00023136"/>
    </source>
</evidence>
<dbReference type="PANTHER" id="PTHR35091">
    <property type="entry name" value="FLAGELLAR PROTEIN FLIL"/>
    <property type="match status" value="1"/>
</dbReference>
<feature type="region of interest" description="Disordered" evidence="8">
    <location>
        <begin position="1"/>
        <end position="21"/>
    </location>
</feature>
<keyword evidence="10" id="KW-0282">Flagellum</keyword>
<evidence type="ECO:0000256" key="3">
    <source>
        <dbReference type="ARBA" id="ARBA00022500"/>
    </source>
</evidence>
<dbReference type="GO" id="GO:0071978">
    <property type="term" value="P:bacterial-type flagellum-dependent swarming motility"/>
    <property type="evidence" value="ECO:0007669"/>
    <property type="project" value="TreeGrafter"/>
</dbReference>
<keyword evidence="4 9" id="KW-0812">Transmembrane</keyword>
<proteinExistence type="predicted"/>
<reference evidence="10" key="1">
    <citation type="submission" date="2018-07" db="EMBL/GenBank/DDBJ databases">
        <authorList>
            <person name="Quirk P.G."/>
            <person name="Krulwich T.A."/>
        </authorList>
    </citation>
    <scope>NUCLEOTIDE SEQUENCE</scope>
</reference>
<dbReference type="GO" id="GO:0005886">
    <property type="term" value="C:plasma membrane"/>
    <property type="evidence" value="ECO:0007669"/>
    <property type="project" value="UniProtKB-SubCell"/>
</dbReference>
<keyword evidence="10" id="KW-0969">Cilium</keyword>
<evidence type="ECO:0000256" key="1">
    <source>
        <dbReference type="ARBA" id="ARBA00004162"/>
    </source>
</evidence>